<gene>
    <name evidence="4" type="ORF">PHJA_001460500</name>
</gene>
<evidence type="ECO:0000313" key="5">
    <source>
        <dbReference type="Proteomes" id="UP000653305"/>
    </source>
</evidence>
<keyword evidence="2" id="KW-0408">Iron</keyword>
<evidence type="ECO:0000313" key="4">
    <source>
        <dbReference type="EMBL" id="GFP93162.1"/>
    </source>
</evidence>
<organism evidence="4 5">
    <name type="scientific">Phtheirospermum japonicum</name>
    <dbReference type="NCBI Taxonomy" id="374723"/>
    <lineage>
        <taxon>Eukaryota</taxon>
        <taxon>Viridiplantae</taxon>
        <taxon>Streptophyta</taxon>
        <taxon>Embryophyta</taxon>
        <taxon>Tracheophyta</taxon>
        <taxon>Spermatophyta</taxon>
        <taxon>Magnoliopsida</taxon>
        <taxon>eudicotyledons</taxon>
        <taxon>Gunneridae</taxon>
        <taxon>Pentapetalae</taxon>
        <taxon>asterids</taxon>
        <taxon>lamiids</taxon>
        <taxon>Lamiales</taxon>
        <taxon>Orobanchaceae</taxon>
        <taxon>Orobanchaceae incertae sedis</taxon>
        <taxon>Phtheirospermum</taxon>
    </lineage>
</organism>
<dbReference type="GO" id="GO:0046872">
    <property type="term" value="F:metal ion binding"/>
    <property type="evidence" value="ECO:0007669"/>
    <property type="project" value="UniProtKB-KW"/>
</dbReference>
<dbReference type="OrthoDB" id="10437981at2759"/>
<dbReference type="AlphaFoldDB" id="A0A830C4S0"/>
<feature type="domain" description="Gamma-butyrobetaine hydroxylase-like N-terminal" evidence="3">
    <location>
        <begin position="17"/>
        <end position="53"/>
    </location>
</feature>
<sequence>MLLDQIYVMNIGDEWTGEQKLQYTDIPEDIEPEEIRPMGNYAVSIAWPGGFNQIAPYDQLQMMERLVDVPQLLHQ</sequence>
<proteinExistence type="predicted"/>
<accession>A0A830C4S0</accession>
<protein>
    <submittedName>
        <fullName evidence="4">Fe-s cluster assembly factor hcf101 chloroplastic</fullName>
    </submittedName>
</protein>
<dbReference type="Proteomes" id="UP000653305">
    <property type="component" value="Unassembled WGS sequence"/>
</dbReference>
<keyword evidence="5" id="KW-1185">Reference proteome</keyword>
<dbReference type="Pfam" id="PF06155">
    <property type="entry name" value="GBBH-like_N"/>
    <property type="match status" value="1"/>
</dbReference>
<keyword evidence="1" id="KW-0479">Metal-binding</keyword>
<dbReference type="EMBL" id="BMAC01000304">
    <property type="protein sequence ID" value="GFP93162.1"/>
    <property type="molecule type" value="Genomic_DNA"/>
</dbReference>
<dbReference type="InterPro" id="IPR010376">
    <property type="entry name" value="GBBH-like_N"/>
</dbReference>
<evidence type="ECO:0000259" key="3">
    <source>
        <dbReference type="Pfam" id="PF06155"/>
    </source>
</evidence>
<reference evidence="4" key="1">
    <citation type="submission" date="2020-07" db="EMBL/GenBank/DDBJ databases">
        <title>Ethylene signaling mediates host invasion by parasitic plants.</title>
        <authorList>
            <person name="Yoshida S."/>
        </authorList>
    </citation>
    <scope>NUCLEOTIDE SEQUENCE</scope>
    <source>
        <strain evidence="4">Okayama</strain>
    </source>
</reference>
<name>A0A830C4S0_9LAMI</name>
<dbReference type="Gene3D" id="3.30.2020.30">
    <property type="match status" value="1"/>
</dbReference>
<evidence type="ECO:0000256" key="1">
    <source>
        <dbReference type="ARBA" id="ARBA00022723"/>
    </source>
</evidence>
<evidence type="ECO:0000256" key="2">
    <source>
        <dbReference type="ARBA" id="ARBA00023004"/>
    </source>
</evidence>
<dbReference type="InterPro" id="IPR038492">
    <property type="entry name" value="GBBH-like_N_sf"/>
</dbReference>
<comment type="caution">
    <text evidence="4">The sequence shown here is derived from an EMBL/GenBank/DDBJ whole genome shotgun (WGS) entry which is preliminary data.</text>
</comment>